<evidence type="ECO:0000313" key="3">
    <source>
        <dbReference type="EMBL" id="KDQ21189.1"/>
    </source>
</evidence>
<dbReference type="OrthoDB" id="3232309at2759"/>
<dbReference type="AlphaFoldDB" id="A0A067MZZ4"/>
<keyword evidence="4" id="KW-1185">Reference proteome</keyword>
<keyword evidence="2" id="KW-1133">Transmembrane helix</keyword>
<dbReference type="PANTHER" id="PTHR39466">
    <property type="entry name" value="RGS DOMAIN-CONTAINING PROTEIN"/>
    <property type="match status" value="1"/>
</dbReference>
<accession>A0A067MZZ4</accession>
<dbReference type="InParanoid" id="A0A067MZZ4"/>
<evidence type="ECO:0000256" key="2">
    <source>
        <dbReference type="SAM" id="Phobius"/>
    </source>
</evidence>
<dbReference type="Gene3D" id="1.10.167.10">
    <property type="entry name" value="Regulator of G-protein Signalling 4, domain 2"/>
    <property type="match status" value="1"/>
</dbReference>
<dbReference type="STRING" id="930990.A0A067MZZ4"/>
<feature type="transmembrane region" description="Helical" evidence="2">
    <location>
        <begin position="436"/>
        <end position="455"/>
    </location>
</feature>
<keyword evidence="2" id="KW-0472">Membrane</keyword>
<proteinExistence type="predicted"/>
<dbReference type="PANTHER" id="PTHR39466:SF1">
    <property type="entry name" value="RGS DOMAIN-CONTAINING PROTEIN"/>
    <property type="match status" value="1"/>
</dbReference>
<dbReference type="InterPro" id="IPR036305">
    <property type="entry name" value="RGS_sf"/>
</dbReference>
<evidence type="ECO:0008006" key="5">
    <source>
        <dbReference type="Google" id="ProtNLM"/>
    </source>
</evidence>
<keyword evidence="2" id="KW-0812">Transmembrane</keyword>
<feature type="transmembrane region" description="Helical" evidence="2">
    <location>
        <begin position="214"/>
        <end position="232"/>
    </location>
</feature>
<protein>
    <recommendedName>
        <fullName evidence="5">RGS domain-containing protein</fullName>
    </recommendedName>
</protein>
<dbReference type="EMBL" id="KL198016">
    <property type="protein sequence ID" value="KDQ21189.1"/>
    <property type="molecule type" value="Genomic_DNA"/>
</dbReference>
<dbReference type="HOGENOM" id="CLU_008678_1_0_1"/>
<gene>
    <name evidence="3" type="ORF">BOTBODRAFT_168516</name>
</gene>
<dbReference type="SUPFAM" id="SSF48097">
    <property type="entry name" value="Regulator of G-protein signaling, RGS"/>
    <property type="match status" value="1"/>
</dbReference>
<organism evidence="3 4">
    <name type="scientific">Botryobasidium botryosum (strain FD-172 SS1)</name>
    <dbReference type="NCBI Taxonomy" id="930990"/>
    <lineage>
        <taxon>Eukaryota</taxon>
        <taxon>Fungi</taxon>
        <taxon>Dikarya</taxon>
        <taxon>Basidiomycota</taxon>
        <taxon>Agaricomycotina</taxon>
        <taxon>Agaricomycetes</taxon>
        <taxon>Cantharellales</taxon>
        <taxon>Botryobasidiaceae</taxon>
        <taxon>Botryobasidium</taxon>
    </lineage>
</organism>
<dbReference type="InterPro" id="IPR044926">
    <property type="entry name" value="RGS_subdomain_2"/>
</dbReference>
<dbReference type="Proteomes" id="UP000027195">
    <property type="component" value="Unassembled WGS sequence"/>
</dbReference>
<feature type="transmembrane region" description="Helical" evidence="2">
    <location>
        <begin position="252"/>
        <end position="272"/>
    </location>
</feature>
<evidence type="ECO:0000313" key="4">
    <source>
        <dbReference type="Proteomes" id="UP000027195"/>
    </source>
</evidence>
<reference evidence="4" key="1">
    <citation type="journal article" date="2014" name="Proc. Natl. Acad. Sci. U.S.A.">
        <title>Extensive sampling of basidiomycete genomes demonstrates inadequacy of the white-rot/brown-rot paradigm for wood decay fungi.</title>
        <authorList>
            <person name="Riley R."/>
            <person name="Salamov A.A."/>
            <person name="Brown D.W."/>
            <person name="Nagy L.G."/>
            <person name="Floudas D."/>
            <person name="Held B.W."/>
            <person name="Levasseur A."/>
            <person name="Lombard V."/>
            <person name="Morin E."/>
            <person name="Otillar R."/>
            <person name="Lindquist E.A."/>
            <person name="Sun H."/>
            <person name="LaButti K.M."/>
            <person name="Schmutz J."/>
            <person name="Jabbour D."/>
            <person name="Luo H."/>
            <person name="Baker S.E."/>
            <person name="Pisabarro A.G."/>
            <person name="Walton J.D."/>
            <person name="Blanchette R.A."/>
            <person name="Henrissat B."/>
            <person name="Martin F."/>
            <person name="Cullen D."/>
            <person name="Hibbett D.S."/>
            <person name="Grigoriev I.V."/>
        </authorList>
    </citation>
    <scope>NUCLEOTIDE SEQUENCE [LARGE SCALE GENOMIC DNA]</scope>
    <source>
        <strain evidence="4">FD-172 SS1</strain>
    </source>
</reference>
<feature type="region of interest" description="Disordered" evidence="1">
    <location>
        <begin position="299"/>
        <end position="322"/>
    </location>
</feature>
<name>A0A067MZZ4_BOTB1</name>
<sequence length="459" mass="50776">MALVSTRPPSFKHSVFLLLDLPRRLCNPPPAVGKVRSCRLTPIFQVSLEDVLQGKHLPPLSLKDFEEYLLFQERSVENLYFTIWLKEYAEKYEAEFGAPTNDDFIGDVPVLRVDDASIDLATLSIDTKVNPSPSSIQLMHSFRRAKQTFFVPGAPLELNLNSNITRDLLDNTERSCPSPEMLIPVKEEVDKMLRGSLDRFVLARYSNNGPQRTFCGLLAGVGAILLGFAPVLMSILGGEPRGVRWASLPCFWLGWLTTVASTHGVCLSIYLFGDARQMHPFELVRPKISQPLTRKDADIELGQSSPLPDRPVSAYSGGASSSQVEMLRPDSRNSYDADSEFSHATTASFIPSYYSSSATDVSIETSYHGIKGPVLTIIAPFDFDALPSYPSLPSTPADSCECRKFKFPSIPAFGPLTRVLNPIIQRAQWEIAIRSALLSTIITIVSLLICVLVPARPLR</sequence>
<evidence type="ECO:0000256" key="1">
    <source>
        <dbReference type="SAM" id="MobiDB-lite"/>
    </source>
</evidence>